<evidence type="ECO:0000313" key="2">
    <source>
        <dbReference type="Proteomes" id="UP001596223"/>
    </source>
</evidence>
<evidence type="ECO:0000313" key="1">
    <source>
        <dbReference type="EMBL" id="MFC6013077.1"/>
    </source>
</evidence>
<keyword evidence="2" id="KW-1185">Reference proteome</keyword>
<proteinExistence type="predicted"/>
<accession>A0ABW1JVH9</accession>
<name>A0ABW1JVH9_9NOCA</name>
<dbReference type="RefSeq" id="WP_378607758.1">
    <property type="nucleotide sequence ID" value="NZ_JBHSQN010000013.1"/>
</dbReference>
<dbReference type="EMBL" id="JBHSQN010000013">
    <property type="protein sequence ID" value="MFC6013077.1"/>
    <property type="molecule type" value="Genomic_DNA"/>
</dbReference>
<organism evidence="1 2">
    <name type="scientific">Nocardia lasii</name>
    <dbReference type="NCBI Taxonomy" id="1616107"/>
    <lineage>
        <taxon>Bacteria</taxon>
        <taxon>Bacillati</taxon>
        <taxon>Actinomycetota</taxon>
        <taxon>Actinomycetes</taxon>
        <taxon>Mycobacteriales</taxon>
        <taxon>Nocardiaceae</taxon>
        <taxon>Nocardia</taxon>
    </lineage>
</organism>
<sequence>MTALTPIITIDPWAPEVREGFVRLVAGNTVRAARSGESIESVTRAELVTPTPLWARTDVEVALLGWAAADDGTLGPQQYEQWTEQRARLRDGIAQTRSLLARHARLIKDPDLTKVLTDRCAAIDAFDLDTGALPLPDDEDFTAVENVLVERIGEIRAQLSAQQITVDSQVLLRSVTDAYRPSTSTEPAYNGHNWTGAVRRELVTAATGLDPEIELVNRLLARDPAGQASATTLLLRVYWQRETLRQAVADARLAAFEPITLPTKSFTAMPVLDSPARIAAQRQIETLAELINISHAVAAKRQAGRDAAAHAGGPAQSPLTLISYLWRNKDSIIDAVVSGAGAVGEYLEGYSRWQAEVGS</sequence>
<comment type="caution">
    <text evidence="1">The sequence shown here is derived from an EMBL/GenBank/DDBJ whole genome shotgun (WGS) entry which is preliminary data.</text>
</comment>
<dbReference type="Proteomes" id="UP001596223">
    <property type="component" value="Unassembled WGS sequence"/>
</dbReference>
<reference evidence="2" key="1">
    <citation type="journal article" date="2019" name="Int. J. Syst. Evol. Microbiol.">
        <title>The Global Catalogue of Microorganisms (GCM) 10K type strain sequencing project: providing services to taxonomists for standard genome sequencing and annotation.</title>
        <authorList>
            <consortium name="The Broad Institute Genomics Platform"/>
            <consortium name="The Broad Institute Genome Sequencing Center for Infectious Disease"/>
            <person name="Wu L."/>
            <person name="Ma J."/>
        </authorList>
    </citation>
    <scope>NUCLEOTIDE SEQUENCE [LARGE SCALE GENOMIC DNA]</scope>
    <source>
        <strain evidence="2">CCUG 36956</strain>
    </source>
</reference>
<gene>
    <name evidence="1" type="ORF">ACFP3H_18620</name>
</gene>
<protein>
    <submittedName>
        <fullName evidence="1">Uncharacterized protein</fullName>
    </submittedName>
</protein>